<protein>
    <submittedName>
        <fullName evidence="1">Uncharacterized protein</fullName>
    </submittedName>
</protein>
<evidence type="ECO:0000313" key="2">
    <source>
        <dbReference type="Proteomes" id="UP000694251"/>
    </source>
</evidence>
<reference evidence="1 2" key="1">
    <citation type="submission" date="2020-12" db="EMBL/GenBank/DDBJ databases">
        <title>Concerted genomic and epigenomic changes stabilize Arabidopsis allopolyploids.</title>
        <authorList>
            <person name="Chen Z."/>
        </authorList>
    </citation>
    <scope>NUCLEOTIDE SEQUENCE [LARGE SCALE GENOMIC DNA]</scope>
    <source>
        <strain evidence="1">As9502</strain>
        <tissue evidence="1">Leaf</tissue>
    </source>
</reference>
<evidence type="ECO:0000313" key="1">
    <source>
        <dbReference type="EMBL" id="KAG7529489.1"/>
    </source>
</evidence>
<sequence length="112" mass="13158">MINQEAMGTTEPMNIEDSIEKQILVIHWTGWRNKPETLLSILIFIQRSPGINIQLNIDIERVNIPFLFLLFARSWMRRNSHVQFYSRDGISNLEPSTITQKEPDFVNNIEED</sequence>
<keyword evidence="2" id="KW-1185">Reference proteome</keyword>
<name>A0A8T1XAI2_ARASU</name>
<dbReference type="AlphaFoldDB" id="A0A8T1XAI2"/>
<gene>
    <name evidence="1" type="ORF">ISN44_Un137g000020</name>
</gene>
<proteinExistence type="predicted"/>
<dbReference type="Proteomes" id="UP000694251">
    <property type="component" value="Unassembled WGS sequence"/>
</dbReference>
<accession>A0A8T1XAI2</accession>
<dbReference type="EMBL" id="JAEFBJ010000137">
    <property type="protein sequence ID" value="KAG7529489.1"/>
    <property type="molecule type" value="Genomic_DNA"/>
</dbReference>
<organism evidence="1 2">
    <name type="scientific">Arabidopsis suecica</name>
    <name type="common">Swedish thale-cress</name>
    <name type="synonym">Cardaminopsis suecica</name>
    <dbReference type="NCBI Taxonomy" id="45249"/>
    <lineage>
        <taxon>Eukaryota</taxon>
        <taxon>Viridiplantae</taxon>
        <taxon>Streptophyta</taxon>
        <taxon>Embryophyta</taxon>
        <taxon>Tracheophyta</taxon>
        <taxon>Spermatophyta</taxon>
        <taxon>Magnoliopsida</taxon>
        <taxon>eudicotyledons</taxon>
        <taxon>Gunneridae</taxon>
        <taxon>Pentapetalae</taxon>
        <taxon>rosids</taxon>
        <taxon>malvids</taxon>
        <taxon>Brassicales</taxon>
        <taxon>Brassicaceae</taxon>
        <taxon>Camelineae</taxon>
        <taxon>Arabidopsis</taxon>
    </lineage>
</organism>
<comment type="caution">
    <text evidence="1">The sequence shown here is derived from an EMBL/GenBank/DDBJ whole genome shotgun (WGS) entry which is preliminary data.</text>
</comment>